<name>A0AAD1WB23_PELCU</name>
<proteinExistence type="predicted"/>
<keyword evidence="2" id="KW-1185">Reference proteome</keyword>
<accession>A0AAD1WB23</accession>
<gene>
    <name evidence="1" type="ORF">PECUL_23A040523</name>
</gene>
<evidence type="ECO:0000313" key="2">
    <source>
        <dbReference type="Proteomes" id="UP001295444"/>
    </source>
</evidence>
<sequence length="112" mass="12707">MVKVLLNEMNVNSEDFQDESVAAMHPDVKLNPNISGKLLLIGFVVEYKACLAKLENRGREIVYSGKHLENTGTLLELLQEKCQPEDVRRAYEAENKSFLQPAFRTQDHSIGM</sequence>
<dbReference type="EMBL" id="OW240917">
    <property type="protein sequence ID" value="CAH2300846.1"/>
    <property type="molecule type" value="Genomic_DNA"/>
</dbReference>
<reference evidence="1" key="1">
    <citation type="submission" date="2022-03" db="EMBL/GenBank/DDBJ databases">
        <authorList>
            <person name="Alioto T."/>
            <person name="Alioto T."/>
            <person name="Gomez Garrido J."/>
        </authorList>
    </citation>
    <scope>NUCLEOTIDE SEQUENCE</scope>
</reference>
<dbReference type="Proteomes" id="UP001295444">
    <property type="component" value="Chromosome 06"/>
</dbReference>
<organism evidence="1 2">
    <name type="scientific">Pelobates cultripes</name>
    <name type="common">Western spadefoot toad</name>
    <dbReference type="NCBI Taxonomy" id="61616"/>
    <lineage>
        <taxon>Eukaryota</taxon>
        <taxon>Metazoa</taxon>
        <taxon>Chordata</taxon>
        <taxon>Craniata</taxon>
        <taxon>Vertebrata</taxon>
        <taxon>Euteleostomi</taxon>
        <taxon>Amphibia</taxon>
        <taxon>Batrachia</taxon>
        <taxon>Anura</taxon>
        <taxon>Pelobatoidea</taxon>
        <taxon>Pelobatidae</taxon>
        <taxon>Pelobates</taxon>
    </lineage>
</organism>
<dbReference type="AlphaFoldDB" id="A0AAD1WB23"/>
<protein>
    <submittedName>
        <fullName evidence="1">Uncharacterized protein</fullName>
    </submittedName>
</protein>
<evidence type="ECO:0000313" key="1">
    <source>
        <dbReference type="EMBL" id="CAH2300846.1"/>
    </source>
</evidence>